<comment type="caution">
    <text evidence="1">The sequence shown here is derived from an EMBL/GenBank/DDBJ whole genome shotgun (WGS) entry which is preliminary data.</text>
</comment>
<dbReference type="EMBL" id="LAIR01000002">
    <property type="protein sequence ID" value="KNX39022.1"/>
    <property type="molecule type" value="Genomic_DNA"/>
</dbReference>
<keyword evidence="2" id="KW-1185">Reference proteome</keyword>
<dbReference type="OrthoDB" id="8385759at2"/>
<dbReference type="Gene3D" id="3.40.50.150">
    <property type="entry name" value="Vaccinia Virus protein VP39"/>
    <property type="match status" value="1"/>
</dbReference>
<dbReference type="Pfam" id="PF13489">
    <property type="entry name" value="Methyltransf_23"/>
    <property type="match status" value="1"/>
</dbReference>
<sequence length="213" mass="23350">MSEPTDQVARVREGYNALSRAYRGDIADDETQTRYAGWLAWVRDHTPAGGRVLDLGCGNGVPASKWLVDNGFRVTGVDVSEEMIARAATLVPSAELIRADASDPDAVAFEPGSFEAIVTLYSLIHIPIDRQQPLITRMASWVRPAGIVVATVGHNAWQGREQDWLGGSVDMWWSHPDAATYRAWFEQAGLAVVHEELVPEGTSGHQLMVARRS</sequence>
<organism evidence="1 2">
    <name type="scientific">Luteipulveratus halotolerans</name>
    <dbReference type="NCBI Taxonomy" id="1631356"/>
    <lineage>
        <taxon>Bacteria</taxon>
        <taxon>Bacillati</taxon>
        <taxon>Actinomycetota</taxon>
        <taxon>Actinomycetes</taxon>
        <taxon>Micrococcales</taxon>
        <taxon>Dermacoccaceae</taxon>
        <taxon>Luteipulveratus</taxon>
    </lineage>
</organism>
<dbReference type="AlphaFoldDB" id="A0A0L6CMT3"/>
<name>A0A0L6CMT3_9MICO</name>
<dbReference type="CDD" id="cd02440">
    <property type="entry name" value="AdoMet_MTases"/>
    <property type="match status" value="1"/>
</dbReference>
<evidence type="ECO:0000313" key="1">
    <source>
        <dbReference type="EMBL" id="KNX39022.1"/>
    </source>
</evidence>
<proteinExistence type="predicted"/>
<dbReference type="STRING" id="1631356.VV01_20835"/>
<protein>
    <recommendedName>
        <fullName evidence="3">Methyltransferase domain-containing protein</fullName>
    </recommendedName>
</protein>
<reference evidence="2" key="1">
    <citation type="submission" date="2015-03" db="EMBL/GenBank/DDBJ databases">
        <title>Luteipulveratus halotolerans sp. nov., a novel actinobacterium (Dermacoccaceae) from Sarawak, Malaysia.</title>
        <authorList>
            <person name="Juboi H."/>
            <person name="Basik A."/>
            <person name="Shamsul S.S."/>
            <person name="Arnold P."/>
            <person name="Schmitt E.K."/>
            <person name="Sanglier J.-J."/>
            <person name="Yeo T."/>
        </authorList>
    </citation>
    <scope>NUCLEOTIDE SEQUENCE [LARGE SCALE GENOMIC DNA]</scope>
    <source>
        <strain evidence="2">C296001</strain>
    </source>
</reference>
<dbReference type="RefSeq" id="WP_050671567.1">
    <property type="nucleotide sequence ID" value="NZ_LAIR01000002.1"/>
</dbReference>
<gene>
    <name evidence="1" type="ORF">VV01_20835</name>
</gene>
<dbReference type="Proteomes" id="UP000037397">
    <property type="component" value="Unassembled WGS sequence"/>
</dbReference>
<dbReference type="PANTHER" id="PTHR43861">
    <property type="entry name" value="TRANS-ACONITATE 2-METHYLTRANSFERASE-RELATED"/>
    <property type="match status" value="1"/>
</dbReference>
<evidence type="ECO:0008006" key="3">
    <source>
        <dbReference type="Google" id="ProtNLM"/>
    </source>
</evidence>
<evidence type="ECO:0000313" key="2">
    <source>
        <dbReference type="Proteomes" id="UP000037397"/>
    </source>
</evidence>
<dbReference type="InterPro" id="IPR029063">
    <property type="entry name" value="SAM-dependent_MTases_sf"/>
</dbReference>
<accession>A0A0L6CMT3</accession>
<dbReference type="SUPFAM" id="SSF53335">
    <property type="entry name" value="S-adenosyl-L-methionine-dependent methyltransferases"/>
    <property type="match status" value="1"/>
</dbReference>